<dbReference type="Proteomes" id="UP000245207">
    <property type="component" value="Unassembled WGS sequence"/>
</dbReference>
<feature type="compositionally biased region" description="Basic and acidic residues" evidence="1">
    <location>
        <begin position="267"/>
        <end position="306"/>
    </location>
</feature>
<keyword evidence="3" id="KW-1185">Reference proteome</keyword>
<protein>
    <submittedName>
        <fullName evidence="2">Uncharacterized protein</fullName>
    </submittedName>
</protein>
<feature type="compositionally biased region" description="Pro residues" evidence="1">
    <location>
        <begin position="1"/>
        <end position="11"/>
    </location>
</feature>
<feature type="compositionally biased region" description="Polar residues" evidence="1">
    <location>
        <begin position="486"/>
        <end position="496"/>
    </location>
</feature>
<feature type="compositionally biased region" description="Basic and acidic residues" evidence="1">
    <location>
        <begin position="238"/>
        <end position="259"/>
    </location>
</feature>
<comment type="caution">
    <text evidence="2">The sequence shown here is derived from an EMBL/GenBank/DDBJ whole genome shotgun (WGS) entry which is preliminary data.</text>
</comment>
<feature type="compositionally biased region" description="Basic residues" evidence="1">
    <location>
        <begin position="26"/>
        <end position="38"/>
    </location>
</feature>
<evidence type="ECO:0000313" key="2">
    <source>
        <dbReference type="EMBL" id="PWA77817.1"/>
    </source>
</evidence>
<reference evidence="2 3" key="1">
    <citation type="journal article" date="2018" name="Mol. Plant">
        <title>The genome of Artemisia annua provides insight into the evolution of Asteraceae family and artemisinin biosynthesis.</title>
        <authorList>
            <person name="Shen Q."/>
            <person name="Zhang L."/>
            <person name="Liao Z."/>
            <person name="Wang S."/>
            <person name="Yan T."/>
            <person name="Shi P."/>
            <person name="Liu M."/>
            <person name="Fu X."/>
            <person name="Pan Q."/>
            <person name="Wang Y."/>
            <person name="Lv Z."/>
            <person name="Lu X."/>
            <person name="Zhang F."/>
            <person name="Jiang W."/>
            <person name="Ma Y."/>
            <person name="Chen M."/>
            <person name="Hao X."/>
            <person name="Li L."/>
            <person name="Tang Y."/>
            <person name="Lv G."/>
            <person name="Zhou Y."/>
            <person name="Sun X."/>
            <person name="Brodelius P.E."/>
            <person name="Rose J.K.C."/>
            <person name="Tang K."/>
        </authorList>
    </citation>
    <scope>NUCLEOTIDE SEQUENCE [LARGE SCALE GENOMIC DNA]</scope>
    <source>
        <strain evidence="3">cv. Huhao1</strain>
        <tissue evidence="2">Leaf</tissue>
    </source>
</reference>
<dbReference type="EMBL" id="PKPP01002070">
    <property type="protein sequence ID" value="PWA77817.1"/>
    <property type="molecule type" value="Genomic_DNA"/>
</dbReference>
<evidence type="ECO:0000256" key="1">
    <source>
        <dbReference type="SAM" id="MobiDB-lite"/>
    </source>
</evidence>
<feature type="region of interest" description="Disordered" evidence="1">
    <location>
        <begin position="219"/>
        <end position="553"/>
    </location>
</feature>
<dbReference type="AlphaFoldDB" id="A0A2U1NWI5"/>
<dbReference type="PANTHER" id="PTHR34660">
    <property type="entry name" value="MYB-LIKE PROTEIN X"/>
    <property type="match status" value="1"/>
</dbReference>
<dbReference type="OrthoDB" id="1913135at2759"/>
<feature type="compositionally biased region" description="Basic and acidic residues" evidence="1">
    <location>
        <begin position="39"/>
        <end position="59"/>
    </location>
</feature>
<dbReference type="PANTHER" id="PTHR34660:SF3">
    <property type="entry name" value="RRM DOMAIN-CONTAINING PROTEIN"/>
    <property type="match status" value="1"/>
</dbReference>
<evidence type="ECO:0000313" key="3">
    <source>
        <dbReference type="Proteomes" id="UP000245207"/>
    </source>
</evidence>
<sequence>MSRCFPFPPPGYEKKPIADEPDLLKKEKRKEKKHKKDKKDKERKDGKEKKDKDRSEGKHKEKKDKKDKHRDKNKDKEKSKSSTPDEKKIYGQFEGCNGEKFHHNNEQNKDKISSSSDRKQSLQFQNGGDKRSPLQFTGQNGELVRNRSRGGDPENNKFVQELDRRIRDEEKGMGSHQFVGEGRKFSVNKVEIQKMGGQQLFTDGVVGFSGNPMVAGNPMVGGNPTIQNKINGSTPPFLDHRRIEQKGKIQEKENDDKRGDKRKHKDRDKQRQEKDKDTEKVKKDKKDRKEERSKEKSEQKKAERDKNKHIKKSDPITAPNSLPAHSLETSFQGVGSEGIHKKRKDMESNGVFHENEPRPNKMARHISNFSPENGRRINFPQSPSSSLLDKQGASQGASPNSFKVGNKGQRVNGMIVSQPDLVPAKKPSVSPFNHLPTKPSLIKSPPVITNHVTAQSPPVPTTKPQPNNIAARLSSPKPPPSIPNPVTQTPPRSSTSPLVPRPKPPPAVVNKVATAPPPPTHFNKVAAPPMPVPKKKPPVPVEPPVKPPHPDTKYLSRILTVPKLDQWCGDDNQEWLFNSKEGPTSKKPPTEDPQVQVWSEAKHIESVDVCALPYVIPY</sequence>
<dbReference type="PRINTS" id="PR01217">
    <property type="entry name" value="PRICHEXTENSN"/>
</dbReference>
<feature type="compositionally biased region" description="Basic residues" evidence="1">
    <location>
        <begin position="60"/>
        <end position="69"/>
    </location>
</feature>
<feature type="compositionally biased region" description="Polar residues" evidence="1">
    <location>
        <begin position="379"/>
        <end position="403"/>
    </location>
</feature>
<name>A0A2U1NWI5_ARTAN</name>
<organism evidence="2 3">
    <name type="scientific">Artemisia annua</name>
    <name type="common">Sweet wormwood</name>
    <dbReference type="NCBI Taxonomy" id="35608"/>
    <lineage>
        <taxon>Eukaryota</taxon>
        <taxon>Viridiplantae</taxon>
        <taxon>Streptophyta</taxon>
        <taxon>Embryophyta</taxon>
        <taxon>Tracheophyta</taxon>
        <taxon>Spermatophyta</taxon>
        <taxon>Magnoliopsida</taxon>
        <taxon>eudicotyledons</taxon>
        <taxon>Gunneridae</taxon>
        <taxon>Pentapetalae</taxon>
        <taxon>asterids</taxon>
        <taxon>campanulids</taxon>
        <taxon>Asterales</taxon>
        <taxon>Asteraceae</taxon>
        <taxon>Asteroideae</taxon>
        <taxon>Anthemideae</taxon>
        <taxon>Artemisiinae</taxon>
        <taxon>Artemisia</taxon>
    </lineage>
</organism>
<accession>A0A2U1NWI5</accession>
<gene>
    <name evidence="2" type="ORF">CTI12_AA220490</name>
</gene>
<feature type="compositionally biased region" description="Basic and acidic residues" evidence="1">
    <location>
        <begin position="149"/>
        <end position="160"/>
    </location>
</feature>
<feature type="compositionally biased region" description="Basic and acidic residues" evidence="1">
    <location>
        <begin position="12"/>
        <end position="25"/>
    </location>
</feature>
<feature type="compositionally biased region" description="Basic and acidic residues" evidence="1">
    <location>
        <begin position="70"/>
        <end position="89"/>
    </location>
</feature>
<feature type="compositionally biased region" description="Basic and acidic residues" evidence="1">
    <location>
        <begin position="97"/>
        <end position="120"/>
    </location>
</feature>
<proteinExistence type="predicted"/>
<feature type="compositionally biased region" description="Pro residues" evidence="1">
    <location>
        <begin position="528"/>
        <end position="547"/>
    </location>
</feature>
<feature type="region of interest" description="Disordered" evidence="1">
    <location>
        <begin position="1"/>
        <end position="160"/>
    </location>
</feature>
<feature type="compositionally biased region" description="Polar residues" evidence="1">
    <location>
        <begin position="224"/>
        <end position="234"/>
    </location>
</feature>
<dbReference type="STRING" id="35608.A0A2U1NWI5"/>